<dbReference type="AlphaFoldDB" id="A0AAV4QMT9"/>
<name>A0AAV4QMT9_CAEEX</name>
<evidence type="ECO:0000313" key="1">
    <source>
        <dbReference type="EMBL" id="GIY09380.1"/>
    </source>
</evidence>
<sequence length="148" mass="16826">MGHKYNEILIYLSVPKISPACFAIHCACRRIREAFTLLPEVIEAEQLHQNESCWEKRVPKNNSSMVRPAPDLKPKAISTLIHSFDALIGSSGEYNGMSPENPEQTRRNRFLMPESLNQVPAKGYLTTCELQTASNRYAGRPVWPEKIR</sequence>
<proteinExistence type="predicted"/>
<comment type="caution">
    <text evidence="1">The sequence shown here is derived from an EMBL/GenBank/DDBJ whole genome shotgun (WGS) entry which is preliminary data.</text>
</comment>
<protein>
    <submittedName>
        <fullName evidence="1">Uncharacterized protein</fullName>
    </submittedName>
</protein>
<evidence type="ECO:0000313" key="2">
    <source>
        <dbReference type="Proteomes" id="UP001054945"/>
    </source>
</evidence>
<keyword evidence="2" id="KW-1185">Reference proteome</keyword>
<gene>
    <name evidence="1" type="ORF">CEXT_692661</name>
</gene>
<organism evidence="1 2">
    <name type="scientific">Caerostris extrusa</name>
    <name type="common">Bark spider</name>
    <name type="synonym">Caerostris bankana</name>
    <dbReference type="NCBI Taxonomy" id="172846"/>
    <lineage>
        <taxon>Eukaryota</taxon>
        <taxon>Metazoa</taxon>
        <taxon>Ecdysozoa</taxon>
        <taxon>Arthropoda</taxon>
        <taxon>Chelicerata</taxon>
        <taxon>Arachnida</taxon>
        <taxon>Araneae</taxon>
        <taxon>Araneomorphae</taxon>
        <taxon>Entelegynae</taxon>
        <taxon>Araneoidea</taxon>
        <taxon>Araneidae</taxon>
        <taxon>Caerostris</taxon>
    </lineage>
</organism>
<accession>A0AAV4QMT9</accession>
<reference evidence="1 2" key="1">
    <citation type="submission" date="2021-06" db="EMBL/GenBank/DDBJ databases">
        <title>Caerostris extrusa draft genome.</title>
        <authorList>
            <person name="Kono N."/>
            <person name="Arakawa K."/>
        </authorList>
    </citation>
    <scope>NUCLEOTIDE SEQUENCE [LARGE SCALE GENOMIC DNA]</scope>
</reference>
<dbReference type="EMBL" id="BPLR01006371">
    <property type="protein sequence ID" value="GIY09380.1"/>
    <property type="molecule type" value="Genomic_DNA"/>
</dbReference>
<dbReference type="Proteomes" id="UP001054945">
    <property type="component" value="Unassembled WGS sequence"/>
</dbReference>